<evidence type="ECO:0000313" key="8">
    <source>
        <dbReference type="EMBL" id="TWB38078.1"/>
    </source>
</evidence>
<dbReference type="CDD" id="cd16922">
    <property type="entry name" value="HATPase_EvgS-ArcB-TorS-like"/>
    <property type="match status" value="1"/>
</dbReference>
<dbReference type="Gene3D" id="1.10.287.130">
    <property type="match status" value="1"/>
</dbReference>
<dbReference type="SUPFAM" id="SSF55781">
    <property type="entry name" value="GAF domain-like"/>
    <property type="match status" value="1"/>
</dbReference>
<dbReference type="InterPro" id="IPR003661">
    <property type="entry name" value="HisK_dim/P_dom"/>
</dbReference>
<dbReference type="SMART" id="SM00065">
    <property type="entry name" value="GAF"/>
    <property type="match status" value="1"/>
</dbReference>
<dbReference type="SUPFAM" id="SSF47384">
    <property type="entry name" value="Homodimeric domain of signal transducing histidine kinase"/>
    <property type="match status" value="1"/>
</dbReference>
<comment type="catalytic activity">
    <reaction evidence="1">
        <text>ATP + protein L-histidine = ADP + protein N-phospho-L-histidine.</text>
        <dbReference type="EC" id="2.7.13.3"/>
    </reaction>
</comment>
<dbReference type="InterPro" id="IPR005467">
    <property type="entry name" value="His_kinase_dom"/>
</dbReference>
<dbReference type="InterPro" id="IPR004358">
    <property type="entry name" value="Sig_transdc_His_kin-like_C"/>
</dbReference>
<reference evidence="8 9" key="1">
    <citation type="submission" date="2019-06" db="EMBL/GenBank/DDBJ databases">
        <title>Genomic Encyclopedia of Type Strains, Phase IV (KMG-V): Genome sequencing to study the core and pangenomes of soil and plant-associated prokaryotes.</title>
        <authorList>
            <person name="Whitman W."/>
        </authorList>
    </citation>
    <scope>NUCLEOTIDE SEQUENCE [LARGE SCALE GENOMIC DNA]</scope>
    <source>
        <strain evidence="8 9">BR 11622</strain>
    </source>
</reference>
<dbReference type="InterPro" id="IPR036890">
    <property type="entry name" value="HATPase_C_sf"/>
</dbReference>
<dbReference type="Pfam" id="PF02518">
    <property type="entry name" value="HATPase_c"/>
    <property type="match status" value="1"/>
</dbReference>
<dbReference type="SUPFAM" id="SSF55874">
    <property type="entry name" value="ATPase domain of HSP90 chaperone/DNA topoisomerase II/histidine kinase"/>
    <property type="match status" value="1"/>
</dbReference>
<dbReference type="EC" id="2.7.13.3" evidence="2"/>
<dbReference type="PANTHER" id="PTHR43047">
    <property type="entry name" value="TWO-COMPONENT HISTIDINE PROTEIN KINASE"/>
    <property type="match status" value="1"/>
</dbReference>
<evidence type="ECO:0000256" key="5">
    <source>
        <dbReference type="ARBA" id="ARBA00022777"/>
    </source>
</evidence>
<dbReference type="AlphaFoldDB" id="A0A560GVQ9"/>
<dbReference type="CDD" id="cd00082">
    <property type="entry name" value="HisKA"/>
    <property type="match status" value="1"/>
</dbReference>
<feature type="region of interest" description="Disordered" evidence="6">
    <location>
        <begin position="119"/>
        <end position="139"/>
    </location>
</feature>
<evidence type="ECO:0000256" key="2">
    <source>
        <dbReference type="ARBA" id="ARBA00012438"/>
    </source>
</evidence>
<dbReference type="Proteomes" id="UP000315751">
    <property type="component" value="Unassembled WGS sequence"/>
</dbReference>
<evidence type="ECO:0000256" key="1">
    <source>
        <dbReference type="ARBA" id="ARBA00000085"/>
    </source>
</evidence>
<dbReference type="InterPro" id="IPR036097">
    <property type="entry name" value="HisK_dim/P_sf"/>
</dbReference>
<dbReference type="RefSeq" id="WP_145734827.1">
    <property type="nucleotide sequence ID" value="NZ_VITR01000013.1"/>
</dbReference>
<dbReference type="InterPro" id="IPR029016">
    <property type="entry name" value="GAF-like_dom_sf"/>
</dbReference>
<evidence type="ECO:0000313" key="9">
    <source>
        <dbReference type="Proteomes" id="UP000315751"/>
    </source>
</evidence>
<dbReference type="InterPro" id="IPR003018">
    <property type="entry name" value="GAF"/>
</dbReference>
<dbReference type="SMART" id="SM00387">
    <property type="entry name" value="HATPase_c"/>
    <property type="match status" value="1"/>
</dbReference>
<evidence type="ECO:0000256" key="4">
    <source>
        <dbReference type="ARBA" id="ARBA00022679"/>
    </source>
</evidence>
<dbReference type="Gene3D" id="3.30.565.10">
    <property type="entry name" value="Histidine kinase-like ATPase, C-terminal domain"/>
    <property type="match status" value="1"/>
</dbReference>
<protein>
    <recommendedName>
        <fullName evidence="2">histidine kinase</fullName>
        <ecNumber evidence="2">2.7.13.3</ecNumber>
    </recommendedName>
</protein>
<dbReference type="Pfam" id="PF13185">
    <property type="entry name" value="GAF_2"/>
    <property type="match status" value="1"/>
</dbReference>
<evidence type="ECO:0000259" key="7">
    <source>
        <dbReference type="PROSITE" id="PS50109"/>
    </source>
</evidence>
<dbReference type="OrthoDB" id="1931120at2"/>
<dbReference type="FunFam" id="3.30.565.10:FF:000006">
    <property type="entry name" value="Sensor histidine kinase WalK"/>
    <property type="match status" value="1"/>
</dbReference>
<dbReference type="EMBL" id="VITR01000013">
    <property type="protein sequence ID" value="TWB38078.1"/>
    <property type="molecule type" value="Genomic_DNA"/>
</dbReference>
<keyword evidence="4" id="KW-0808">Transferase</keyword>
<dbReference type="GO" id="GO:0000155">
    <property type="term" value="F:phosphorelay sensor kinase activity"/>
    <property type="evidence" value="ECO:0007669"/>
    <property type="project" value="InterPro"/>
</dbReference>
<dbReference type="PRINTS" id="PR00344">
    <property type="entry name" value="BCTRLSENSOR"/>
</dbReference>
<gene>
    <name evidence="8" type="ORF">FBZ90_11370</name>
</gene>
<evidence type="ECO:0000256" key="3">
    <source>
        <dbReference type="ARBA" id="ARBA00022553"/>
    </source>
</evidence>
<dbReference type="Pfam" id="PF00512">
    <property type="entry name" value="HisKA"/>
    <property type="match status" value="1"/>
</dbReference>
<dbReference type="SMART" id="SM00388">
    <property type="entry name" value="HisKA"/>
    <property type="match status" value="1"/>
</dbReference>
<keyword evidence="3" id="KW-0597">Phosphoprotein</keyword>
<comment type="caution">
    <text evidence="8">The sequence shown here is derived from an EMBL/GenBank/DDBJ whole genome shotgun (WGS) entry which is preliminary data.</text>
</comment>
<feature type="domain" description="Histidine kinase" evidence="7">
    <location>
        <begin position="562"/>
        <end position="783"/>
    </location>
</feature>
<name>A0A560GVQ9_9PROT</name>
<sequence>MMAALAGLAVLQLGLAAADMRAAWGTARDAQSAHLLVVAARDMAGAMDAQSSQWTAAALALRAPGAALVEELAQRRRQADRALDAALDALPPLPALEGARQRLAGVRQELAGLRRAADQSLNQPFPVPATSRAPDSPPLRDWLAGERALATAESRMVRELVALAAQDLPNPDADIAADALAARRDADLAWADAVTGASAAASTALLLDWRGATMPASDVGVTAAMARFATALAGQGPSGPEAVQQAGQQAAPGAAQAALADIGAVATRALDRWAAVPPPAPAWAAVAAGAPLAGAALLTLVILVALRQGVFGAVSRTARLMRDLAEGRVAPSPAPVPGTGRDETVAELHSALALYWSHARRIERETQRRERAERLLTVERKVLGMTAGRAPLSTVLSALCSGMEADLEGGLCSIVLVDADGRHIRTGAAPSLPASFARAVDGAPVGPVAGSCGTAIHRGEPVIVTDIANDPLWQDYRAAAAEADLAACWSIPILAGDGHALGAFAIYFRSPRSPEGWMLDLARRASRLATVAISAERGAEELERAKAAAELGNRTKTEFLANMSHELRTPLNAIIGFAEVLEGDLRRAPDQVTNAGYAGDIVASGRHLLAIINDILDVSKIEAGKVELRERVCDVAALVAGCERIARGRALEKRIDLVTTMAPDLPPLLADDVKIKQILLNLLSNAVKFTEAGGRVSLTATINAEAQMVIAVSDTGIGIADADLSKVFVPFQQIDNVYARTTQGTGLGLSLSKGLAELHGGRLDIVSRLGQGTTVSLVLPSQRLLTGGVGDTGRVNSVPGAVPSAALAPAVLAAALGDKGA</sequence>
<dbReference type="PROSITE" id="PS50109">
    <property type="entry name" value="HIS_KIN"/>
    <property type="match status" value="1"/>
</dbReference>
<dbReference type="Gene3D" id="3.30.450.40">
    <property type="match status" value="1"/>
</dbReference>
<proteinExistence type="predicted"/>
<dbReference type="InterPro" id="IPR003594">
    <property type="entry name" value="HATPase_dom"/>
</dbReference>
<keyword evidence="9" id="KW-1185">Reference proteome</keyword>
<keyword evidence="5 8" id="KW-0418">Kinase</keyword>
<organism evidence="8 9">
    <name type="scientific">Nitrospirillum amazonense</name>
    <dbReference type="NCBI Taxonomy" id="28077"/>
    <lineage>
        <taxon>Bacteria</taxon>
        <taxon>Pseudomonadati</taxon>
        <taxon>Pseudomonadota</taxon>
        <taxon>Alphaproteobacteria</taxon>
        <taxon>Rhodospirillales</taxon>
        <taxon>Azospirillaceae</taxon>
        <taxon>Nitrospirillum</taxon>
    </lineage>
</organism>
<evidence type="ECO:0000256" key="6">
    <source>
        <dbReference type="SAM" id="MobiDB-lite"/>
    </source>
</evidence>
<accession>A0A560GVQ9</accession>